<protein>
    <submittedName>
        <fullName evidence="1">Uncharacterized protein</fullName>
    </submittedName>
</protein>
<evidence type="ECO:0000313" key="1">
    <source>
        <dbReference type="EMBL" id="KAI8680047.1"/>
    </source>
</evidence>
<accession>A0ACC0RDE8</accession>
<comment type="caution">
    <text evidence="1">The sequence shown here is derived from an EMBL/GenBank/DDBJ whole genome shotgun (WGS) entry which is preliminary data.</text>
</comment>
<sequence>MVGTFTRCSGKEQQVGGLQLAFLQKDHFLPASSLYHFMGESRYQEAHLFNAVPDPSSPLGMPTPSTTQRSQPNMHIHIRTDKMEPKESQDDSTGAKLTRGHILEKLDLVAAPSRAPKKVIAKAYDLTSIELFMLGDLAVPWARIDGDAKEESLTTEMLENFLKAVFKKWDGTNGTPNIPEKPAARNKREMSVQEAKARKLGSSAWLAVSTEHPEVVEFELRDENQRMISQNKVKVNYGSDITQDSARIQAMRVFDQAEAARAEEFNKKLLIALARNRIVAFAKNGNDPENSPSPLIAADHQLGKRLFEPNFVGITVTTTWVCSNTPTCGTPGTGGMYYGFTRQAGVVPNYRVVGVWTKPNRLRSDGQVVQDIKRWMPVFFEGLLMVYLGTYHVTHKSIPEQQADLFSEASYELVDKLRSGLDLSEEEDGMQVKEETRHWDVIRLHCLKSS</sequence>
<dbReference type="Proteomes" id="UP001065298">
    <property type="component" value="Chromosome 2"/>
</dbReference>
<organism evidence="1 2">
    <name type="scientific">Fusarium keratoplasticum</name>
    <dbReference type="NCBI Taxonomy" id="1328300"/>
    <lineage>
        <taxon>Eukaryota</taxon>
        <taxon>Fungi</taxon>
        <taxon>Dikarya</taxon>
        <taxon>Ascomycota</taxon>
        <taxon>Pezizomycotina</taxon>
        <taxon>Sordariomycetes</taxon>
        <taxon>Hypocreomycetidae</taxon>
        <taxon>Hypocreales</taxon>
        <taxon>Nectriaceae</taxon>
        <taxon>Fusarium</taxon>
        <taxon>Fusarium solani species complex</taxon>
    </lineage>
</organism>
<gene>
    <name evidence="1" type="ORF">NCS57_00284400</name>
</gene>
<dbReference type="EMBL" id="CM046504">
    <property type="protein sequence ID" value="KAI8680047.1"/>
    <property type="molecule type" value="Genomic_DNA"/>
</dbReference>
<keyword evidence="2" id="KW-1185">Reference proteome</keyword>
<name>A0ACC0RDE8_9HYPO</name>
<proteinExistence type="predicted"/>
<evidence type="ECO:0000313" key="2">
    <source>
        <dbReference type="Proteomes" id="UP001065298"/>
    </source>
</evidence>
<reference evidence="1" key="1">
    <citation type="submission" date="2022-06" db="EMBL/GenBank/DDBJ databases">
        <title>Fusarium solani species complex genomes reveal bases of compartmentalisation and animal pathogenesis.</title>
        <authorList>
            <person name="Tsai I.J."/>
        </authorList>
    </citation>
    <scope>NUCLEOTIDE SEQUENCE</scope>
    <source>
        <strain evidence="1">Fu6.1</strain>
    </source>
</reference>